<comment type="caution">
    <text evidence="1">The sequence shown here is derived from an EMBL/GenBank/DDBJ whole genome shotgun (WGS) entry which is preliminary data.</text>
</comment>
<reference evidence="1" key="1">
    <citation type="submission" date="2013-04" db="EMBL/GenBank/DDBJ databases">
        <title>The genome sequencing project of 58 acetic acid bacteria.</title>
        <authorList>
            <person name="Okamoto-Kainuma A."/>
            <person name="Ishikawa M."/>
            <person name="Umino S."/>
            <person name="Koizumi Y."/>
            <person name="Shiwa Y."/>
            <person name="Yoshikawa H."/>
            <person name="Matsutani M."/>
            <person name="Matsushita K."/>
        </authorList>
    </citation>
    <scope>NUCLEOTIDE SEQUENCE</scope>
    <source>
        <strain evidence="1">DSM 12717</strain>
    </source>
</reference>
<proteinExistence type="predicted"/>
<evidence type="ECO:0000313" key="2">
    <source>
        <dbReference type="Proteomes" id="UP001060895"/>
    </source>
</evidence>
<accession>A0ABQ0PD07</accession>
<dbReference type="Proteomes" id="UP001060895">
    <property type="component" value="Unassembled WGS sequence"/>
</dbReference>
<evidence type="ECO:0008006" key="3">
    <source>
        <dbReference type="Google" id="ProtNLM"/>
    </source>
</evidence>
<sequence>MATPGQFSLAFNNDRLKAKLGEVMIERELLREKIAAMEAGRPHMRSLTSRAASLRAHFFTPRFGSMV</sequence>
<organism evidence="1 2">
    <name type="scientific">Gluconacetobacter sacchari DSM 12717</name>
    <dbReference type="NCBI Taxonomy" id="1307940"/>
    <lineage>
        <taxon>Bacteria</taxon>
        <taxon>Pseudomonadati</taxon>
        <taxon>Pseudomonadota</taxon>
        <taxon>Alphaproteobacteria</taxon>
        <taxon>Acetobacterales</taxon>
        <taxon>Acetobacteraceae</taxon>
        <taxon>Gluconacetobacter</taxon>
    </lineage>
</organism>
<protein>
    <recommendedName>
        <fullName evidence="3">Transposase</fullName>
    </recommendedName>
</protein>
<name>A0ABQ0PD07_9PROT</name>
<keyword evidence="2" id="KW-1185">Reference proteome</keyword>
<gene>
    <name evidence="1" type="ORF">AA12717_3982</name>
</gene>
<evidence type="ECO:0000313" key="1">
    <source>
        <dbReference type="EMBL" id="GBQ32432.1"/>
    </source>
</evidence>
<dbReference type="EMBL" id="BAQP01000497">
    <property type="protein sequence ID" value="GBQ32432.1"/>
    <property type="molecule type" value="Genomic_DNA"/>
</dbReference>